<feature type="non-terminal residue" evidence="2">
    <location>
        <position position="1"/>
    </location>
</feature>
<dbReference type="AlphaFoldDB" id="A0A6J4SKA3"/>
<protein>
    <submittedName>
        <fullName evidence="2">Uncharacterized protein</fullName>
    </submittedName>
</protein>
<organism evidence="2">
    <name type="scientific">uncultured Solirubrobacteraceae bacterium</name>
    <dbReference type="NCBI Taxonomy" id="1162706"/>
    <lineage>
        <taxon>Bacteria</taxon>
        <taxon>Bacillati</taxon>
        <taxon>Actinomycetota</taxon>
        <taxon>Thermoleophilia</taxon>
        <taxon>Solirubrobacterales</taxon>
        <taxon>Solirubrobacteraceae</taxon>
        <taxon>environmental samples</taxon>
    </lineage>
</organism>
<feature type="compositionally biased region" description="Basic residues" evidence="1">
    <location>
        <begin position="46"/>
        <end position="81"/>
    </location>
</feature>
<evidence type="ECO:0000313" key="2">
    <source>
        <dbReference type="EMBL" id="CAA9493965.1"/>
    </source>
</evidence>
<feature type="region of interest" description="Disordered" evidence="1">
    <location>
        <begin position="1"/>
        <end position="176"/>
    </location>
</feature>
<feature type="non-terminal residue" evidence="2">
    <location>
        <position position="176"/>
    </location>
</feature>
<accession>A0A6J4SKA3</accession>
<name>A0A6J4SKA3_9ACTN</name>
<evidence type="ECO:0000256" key="1">
    <source>
        <dbReference type="SAM" id="MobiDB-lite"/>
    </source>
</evidence>
<feature type="compositionally biased region" description="Low complexity" evidence="1">
    <location>
        <begin position="16"/>
        <end position="29"/>
    </location>
</feature>
<proteinExistence type="predicted"/>
<sequence length="176" mass="18775">DCAGAVALPQRALPPGADRGQAARDGALGIPPRPGDELGRPPAPRARQRSRARRRRRRGDRVRPGPRSRHGAGARRRVRTRRAGDRRRPAGDLLARTPRPGGRGALAERPPGGCRGQGPGLAGRRHPGRGDARPAAAHRHAVPLAHGHPCPEVRRAARSRSGAAGLLRRGHRAVRL</sequence>
<dbReference type="EMBL" id="CADCVR010000052">
    <property type="protein sequence ID" value="CAA9493965.1"/>
    <property type="molecule type" value="Genomic_DNA"/>
</dbReference>
<gene>
    <name evidence="2" type="ORF">AVDCRST_MAG53-1687</name>
</gene>
<reference evidence="2" key="1">
    <citation type="submission" date="2020-02" db="EMBL/GenBank/DDBJ databases">
        <authorList>
            <person name="Meier V. D."/>
        </authorList>
    </citation>
    <scope>NUCLEOTIDE SEQUENCE</scope>
    <source>
        <strain evidence="2">AVDCRST_MAG53</strain>
    </source>
</reference>